<dbReference type="Proteomes" id="UP000288361">
    <property type="component" value="Unassembled WGS sequence"/>
</dbReference>
<keyword evidence="2" id="KW-0732">Signal</keyword>
<feature type="region of interest" description="Disordered" evidence="1">
    <location>
        <begin position="220"/>
        <end position="239"/>
    </location>
</feature>
<dbReference type="PANTHER" id="PTHR42834:SF1">
    <property type="entry name" value="ENDONUCLEASE_EXONUCLEASE_PHOSPHATASE FAMILY PROTEIN (AFU_ORTHOLOGUE AFUA_3G09210)"/>
    <property type="match status" value="1"/>
</dbReference>
<dbReference type="GO" id="GO:0003824">
    <property type="term" value="F:catalytic activity"/>
    <property type="evidence" value="ECO:0007669"/>
    <property type="project" value="InterPro"/>
</dbReference>
<dbReference type="PANTHER" id="PTHR42834">
    <property type="entry name" value="ENDONUCLEASE/EXONUCLEASE/PHOSPHATASE FAMILY PROTEIN (AFU_ORTHOLOGUE AFUA_3G09210)"/>
    <property type="match status" value="1"/>
</dbReference>
<gene>
    <name evidence="4" type="ORF">CWI73_03080</name>
</gene>
<dbReference type="NCBIfam" id="NF033681">
    <property type="entry name" value="ExeM_NucH_DNase"/>
    <property type="match status" value="1"/>
</dbReference>
<dbReference type="EMBL" id="PIQA01000001">
    <property type="protein sequence ID" value="RUO67858.1"/>
    <property type="molecule type" value="Genomic_DNA"/>
</dbReference>
<evidence type="ECO:0000256" key="1">
    <source>
        <dbReference type="SAM" id="MobiDB-lite"/>
    </source>
</evidence>
<protein>
    <submittedName>
        <fullName evidence="4">Nuclease</fullName>
    </submittedName>
</protein>
<organism evidence="4 5">
    <name type="scientific">Idiomarina piscisalsi</name>
    <dbReference type="NCBI Taxonomy" id="1096243"/>
    <lineage>
        <taxon>Bacteria</taxon>
        <taxon>Pseudomonadati</taxon>
        <taxon>Pseudomonadota</taxon>
        <taxon>Gammaproteobacteria</taxon>
        <taxon>Alteromonadales</taxon>
        <taxon>Idiomarinaceae</taxon>
        <taxon>Idiomarina</taxon>
    </lineage>
</organism>
<dbReference type="InterPro" id="IPR005135">
    <property type="entry name" value="Endo/exonuclease/phosphatase"/>
</dbReference>
<proteinExistence type="predicted"/>
<dbReference type="RefSeq" id="WP_126751496.1">
    <property type="nucleotide sequence ID" value="NZ_JBHUMT010000016.1"/>
</dbReference>
<dbReference type="AlphaFoldDB" id="A0A432YX10"/>
<dbReference type="CDD" id="cd10283">
    <property type="entry name" value="MnuA_DNase1-like"/>
    <property type="match status" value="1"/>
</dbReference>
<sequence length="598" mass="65028">MTASLFTRASLITALIAAASPFAAVADVCKTDNPNITPINAVQGSSFNSPMVDTRVTVRGIVTASWQAEKELGGFFIESAPDDADDNDKTSEGIFVRTDSHISNVSPKDTIVLSGVIQEINNVTTLTEVNELTTCGSVNALPAATPFTLPAADKSAFERVEGMRVTLSSSNNEPLTVSGNYNYSRYGFVDVSAGRLWTPSQIVQPGDEARDLAAKNELNRIQMDDNSNQKDPRPLPFDSLFSGPQKSLRTGSEIEPLVGVVSQFNNRYRFQPLDTPQLKVPGKTVVSETPEKAGGTLRIASFNVLNFFNGNGQGLGFPTPRGADTPEEMKRQQAKIVAAINALNADVIGIMEVENDGFGEHSAIRQLVDALNDSGSVTYYISEPQAQRIGGDQITVGLIYNKDTISASSHALVNTAGAFAWGSRPPLAQTLEDKNTGEEFTVIVNHFKSKGSCPEDNESPNSNQNDGQACWNDLRVKSAEQLTEWIAEEAFPNAVLLGDFNAYYKEDPIRYFSENGFHNPSKATDYSYVYDSQAGALDHIFVADTLKDNISGVYHLPFNADEPSIYDYRNADFYEPAAYRSSDHDPLVLDLRFSASGM</sequence>
<feature type="signal peptide" evidence="2">
    <location>
        <begin position="1"/>
        <end position="26"/>
    </location>
</feature>
<feature type="chain" id="PRO_5019434017" evidence="2">
    <location>
        <begin position="27"/>
        <end position="598"/>
    </location>
</feature>
<reference evidence="4 5" key="1">
    <citation type="journal article" date="2011" name="Front. Microbiol.">
        <title>Genomic signatures of strain selection and enhancement in Bacillus atrophaeus var. globigii, a historical biowarfare simulant.</title>
        <authorList>
            <person name="Gibbons H.S."/>
            <person name="Broomall S.M."/>
            <person name="McNew L.A."/>
            <person name="Daligault H."/>
            <person name="Chapman C."/>
            <person name="Bruce D."/>
            <person name="Karavis M."/>
            <person name="Krepps M."/>
            <person name="McGregor P.A."/>
            <person name="Hong C."/>
            <person name="Park K.H."/>
            <person name="Akmal A."/>
            <person name="Feldman A."/>
            <person name="Lin J.S."/>
            <person name="Chang W.E."/>
            <person name="Higgs B.W."/>
            <person name="Demirev P."/>
            <person name="Lindquist J."/>
            <person name="Liem A."/>
            <person name="Fochler E."/>
            <person name="Read T.D."/>
            <person name="Tapia R."/>
            <person name="Johnson S."/>
            <person name="Bishop-Lilly K.A."/>
            <person name="Detter C."/>
            <person name="Han C."/>
            <person name="Sozhamannan S."/>
            <person name="Rosenzweig C.N."/>
            <person name="Skowronski E.W."/>
        </authorList>
    </citation>
    <scope>NUCLEOTIDE SEQUENCE [LARGE SCALE GENOMIC DNA]</scope>
    <source>
        <strain evidence="4 5">TPS4-2</strain>
    </source>
</reference>
<evidence type="ECO:0000313" key="4">
    <source>
        <dbReference type="EMBL" id="RUO67858.1"/>
    </source>
</evidence>
<dbReference type="InterPro" id="IPR047971">
    <property type="entry name" value="ExeM-like"/>
</dbReference>
<dbReference type="Gene3D" id="3.60.10.10">
    <property type="entry name" value="Endonuclease/exonuclease/phosphatase"/>
    <property type="match status" value="1"/>
</dbReference>
<comment type="caution">
    <text evidence="4">The sequence shown here is derived from an EMBL/GenBank/DDBJ whole genome shotgun (WGS) entry which is preliminary data.</text>
</comment>
<evidence type="ECO:0000256" key="2">
    <source>
        <dbReference type="SAM" id="SignalP"/>
    </source>
</evidence>
<accession>A0A432YX10</accession>
<dbReference type="Pfam" id="PF03372">
    <property type="entry name" value="Exo_endo_phos"/>
    <property type="match status" value="1"/>
</dbReference>
<dbReference type="CDD" id="cd04486">
    <property type="entry name" value="YhcR_OBF_like"/>
    <property type="match status" value="1"/>
</dbReference>
<feature type="domain" description="Endonuclease/exonuclease/phosphatase" evidence="3">
    <location>
        <begin position="300"/>
        <end position="584"/>
    </location>
</feature>
<name>A0A432YX10_9GAMM</name>
<evidence type="ECO:0000313" key="5">
    <source>
        <dbReference type="Proteomes" id="UP000288361"/>
    </source>
</evidence>
<dbReference type="InterPro" id="IPR036691">
    <property type="entry name" value="Endo/exonu/phosph_ase_sf"/>
</dbReference>
<evidence type="ECO:0000259" key="3">
    <source>
        <dbReference type="Pfam" id="PF03372"/>
    </source>
</evidence>
<dbReference type="SUPFAM" id="SSF56219">
    <property type="entry name" value="DNase I-like"/>
    <property type="match status" value="1"/>
</dbReference>